<dbReference type="PANTHER" id="PTHR45947">
    <property type="entry name" value="SULFOQUINOVOSYL TRANSFERASE SQD2"/>
    <property type="match status" value="1"/>
</dbReference>
<dbReference type="Gene3D" id="3.40.50.2000">
    <property type="entry name" value="Glycogen Phosphorylase B"/>
    <property type="match status" value="2"/>
</dbReference>
<comment type="caution">
    <text evidence="3">The sequence shown here is derived from an EMBL/GenBank/DDBJ whole genome shotgun (WGS) entry which is preliminary data.</text>
</comment>
<evidence type="ECO:0000259" key="1">
    <source>
        <dbReference type="Pfam" id="PF00534"/>
    </source>
</evidence>
<dbReference type="PANTHER" id="PTHR45947:SF3">
    <property type="entry name" value="SULFOQUINOVOSYL TRANSFERASE SQD2"/>
    <property type="match status" value="1"/>
</dbReference>
<sequence>MTIPPKKYGGIERDVVELSVRLAKKGHEVTIFAANGSKLDFPGVKIVESSPFPTDKDRSQNRKWEINQALQVLSLQNNFDIIHFHYEPIIFRYLIDGNEFNLLEYFTVPVLVSFHNQTYIEKHIEYYKSHKSLWKFHYTFVSRNHRKPLSFLPHSFVIYNGIPVETFEFNHRPKDYLTFLGRITPTKGVMEAIQVAKLAGKKLIIAAKVDIVDKEYYEKEVKPLIDGKQIVYVGEVNKKQKVKLLKDALCLVFPVQWNEPFGIVMIEAMACGTPIIAFDKGSVPEVIKNGETGFIVNTVSEMADAISKITIINRQKCREWVEKLFNAKGMTDKYVTVYKMLLQ</sequence>
<dbReference type="InterPro" id="IPR050194">
    <property type="entry name" value="Glycosyltransferase_grp1"/>
</dbReference>
<protein>
    <recommendedName>
        <fullName evidence="5">Glycosyl transferase</fullName>
    </recommendedName>
</protein>
<name>A0A1F5JHM4_9BACT</name>
<dbReference type="Proteomes" id="UP000177555">
    <property type="component" value="Unassembled WGS sequence"/>
</dbReference>
<proteinExistence type="predicted"/>
<evidence type="ECO:0000313" key="3">
    <source>
        <dbReference type="EMBL" id="OGE28058.1"/>
    </source>
</evidence>
<evidence type="ECO:0000259" key="2">
    <source>
        <dbReference type="Pfam" id="PF13439"/>
    </source>
</evidence>
<dbReference type="InterPro" id="IPR001296">
    <property type="entry name" value="Glyco_trans_1"/>
</dbReference>
<dbReference type="SUPFAM" id="SSF53756">
    <property type="entry name" value="UDP-Glycosyltransferase/glycogen phosphorylase"/>
    <property type="match status" value="1"/>
</dbReference>
<dbReference type="Pfam" id="PF13439">
    <property type="entry name" value="Glyco_transf_4"/>
    <property type="match status" value="1"/>
</dbReference>
<dbReference type="GO" id="GO:0016757">
    <property type="term" value="F:glycosyltransferase activity"/>
    <property type="evidence" value="ECO:0007669"/>
    <property type="project" value="InterPro"/>
</dbReference>
<dbReference type="InterPro" id="IPR028098">
    <property type="entry name" value="Glyco_trans_4-like_N"/>
</dbReference>
<evidence type="ECO:0000313" key="4">
    <source>
        <dbReference type="Proteomes" id="UP000177555"/>
    </source>
</evidence>
<evidence type="ECO:0008006" key="5">
    <source>
        <dbReference type="Google" id="ProtNLM"/>
    </source>
</evidence>
<dbReference type="CDD" id="cd03802">
    <property type="entry name" value="GT4_AviGT4-like"/>
    <property type="match status" value="1"/>
</dbReference>
<dbReference type="EMBL" id="MFCP01000023">
    <property type="protein sequence ID" value="OGE28058.1"/>
    <property type="molecule type" value="Genomic_DNA"/>
</dbReference>
<feature type="domain" description="Glycosyl transferase family 1" evidence="1">
    <location>
        <begin position="173"/>
        <end position="320"/>
    </location>
</feature>
<organism evidence="3 4">
    <name type="scientific">Candidatus Daviesbacteria bacterium RIFCSPHIGHO2_01_FULL_40_11</name>
    <dbReference type="NCBI Taxonomy" id="1797762"/>
    <lineage>
        <taxon>Bacteria</taxon>
        <taxon>Candidatus Daviesiibacteriota</taxon>
    </lineage>
</organism>
<dbReference type="AlphaFoldDB" id="A0A1F5JHM4"/>
<dbReference type="Pfam" id="PF00534">
    <property type="entry name" value="Glycos_transf_1"/>
    <property type="match status" value="1"/>
</dbReference>
<gene>
    <name evidence="3" type="ORF">A2867_01580</name>
</gene>
<feature type="domain" description="Glycosyltransferase subfamily 4-like N-terminal" evidence="2">
    <location>
        <begin position="8"/>
        <end position="145"/>
    </location>
</feature>
<accession>A0A1F5JHM4</accession>
<reference evidence="3 4" key="1">
    <citation type="journal article" date="2016" name="Nat. Commun.">
        <title>Thousands of microbial genomes shed light on interconnected biogeochemical processes in an aquifer system.</title>
        <authorList>
            <person name="Anantharaman K."/>
            <person name="Brown C.T."/>
            <person name="Hug L.A."/>
            <person name="Sharon I."/>
            <person name="Castelle C.J."/>
            <person name="Probst A.J."/>
            <person name="Thomas B.C."/>
            <person name="Singh A."/>
            <person name="Wilkins M.J."/>
            <person name="Karaoz U."/>
            <person name="Brodie E.L."/>
            <person name="Williams K.H."/>
            <person name="Hubbard S.S."/>
            <person name="Banfield J.F."/>
        </authorList>
    </citation>
    <scope>NUCLEOTIDE SEQUENCE [LARGE SCALE GENOMIC DNA]</scope>
</reference>